<dbReference type="CDD" id="cd24058">
    <property type="entry name" value="ASKHA_NBD_ROK_PPGK"/>
    <property type="match status" value="1"/>
</dbReference>
<protein>
    <submittedName>
        <fullName evidence="2">Polyphosphate glucokinase</fullName>
    </submittedName>
</protein>
<evidence type="ECO:0000313" key="3">
    <source>
        <dbReference type="Proteomes" id="UP000028504"/>
    </source>
</evidence>
<organism evidence="2 3">
    <name type="scientific">Corynebacterium atypicum</name>
    <dbReference type="NCBI Taxonomy" id="191610"/>
    <lineage>
        <taxon>Bacteria</taxon>
        <taxon>Bacillati</taxon>
        <taxon>Actinomycetota</taxon>
        <taxon>Actinomycetes</taxon>
        <taxon>Mycobacteriales</taxon>
        <taxon>Corynebacteriaceae</taxon>
        <taxon>Corynebacterium</taxon>
    </lineage>
</organism>
<gene>
    <name evidence="2" type="ORF">CATYP_04500</name>
</gene>
<dbReference type="Gene3D" id="3.30.420.40">
    <property type="match status" value="2"/>
</dbReference>
<accession>A0ABN4DC91</accession>
<dbReference type="PANTHER" id="PTHR18964">
    <property type="entry name" value="ROK (REPRESSOR, ORF, KINASE) FAMILY"/>
    <property type="match status" value="1"/>
</dbReference>
<dbReference type="Pfam" id="PF00480">
    <property type="entry name" value="ROK"/>
    <property type="match status" value="1"/>
</dbReference>
<evidence type="ECO:0000256" key="1">
    <source>
        <dbReference type="ARBA" id="ARBA00006479"/>
    </source>
</evidence>
<dbReference type="PANTHER" id="PTHR18964:SF146">
    <property type="entry name" value="POLYPHOSPHATE GLUCOKINASE"/>
    <property type="match status" value="1"/>
</dbReference>
<dbReference type="InterPro" id="IPR043129">
    <property type="entry name" value="ATPase_NBD"/>
</dbReference>
<dbReference type="NCBIfam" id="NF045942">
    <property type="entry name" value="PolPhglucPhase"/>
    <property type="match status" value="1"/>
</dbReference>
<name>A0ABN4DC91_9CORY</name>
<keyword evidence="3" id="KW-1185">Reference proteome</keyword>
<dbReference type="RefSeq" id="WP_038607851.1">
    <property type="nucleotide sequence ID" value="NZ_CP008944.1"/>
</dbReference>
<dbReference type="Proteomes" id="UP000028504">
    <property type="component" value="Chromosome"/>
</dbReference>
<dbReference type="InterPro" id="IPR000600">
    <property type="entry name" value="ROK"/>
</dbReference>
<dbReference type="SUPFAM" id="SSF53067">
    <property type="entry name" value="Actin-like ATPase domain"/>
    <property type="match status" value="1"/>
</dbReference>
<dbReference type="EMBL" id="CP008944">
    <property type="protein sequence ID" value="AIG64030.1"/>
    <property type="molecule type" value="Genomic_DNA"/>
</dbReference>
<sequence length="254" mass="27271">MTHREHLGFGIDIGGSGIKGAVVDLDRGEFVGDRFKIATPQPSTPDSVAQVTRQIVEHFDFDGPVGITLPSIVHGQRAHLAANIDASWVGTDLQELFHRHLGKDREISVLNDADAAGLAEVAFGVPEARTGAVIFLTLGTGIGSAFLTEGKLFPNTELGHLIIDGKHAEHIASSAVKDRKELSFKKWAKRVDKVLSEYARLFSPDLFVIGGGISRKADKWMPHLTIEVPVVPAKLRNTAGIVGAAMAVDKHLAP</sequence>
<proteinExistence type="inferred from homology"/>
<comment type="similarity">
    <text evidence="1">Belongs to the ROK (NagC/XylR) family.</text>
</comment>
<reference evidence="2 3" key="1">
    <citation type="submission" date="2014-07" db="EMBL/GenBank/DDBJ databases">
        <title>Complete genome sequence of Corynebacterium atypicum DSM 44849: identifiction of the mycolic acid biosynthesis genes.</title>
        <authorList>
            <person name="Tippelt A."/>
            <person name="Mollmann S."/>
            <person name="Albersmeier A."/>
            <person name="Jaenicke S."/>
            <person name="Ruckert C."/>
            <person name="Tauch A."/>
        </authorList>
    </citation>
    <scope>NUCLEOTIDE SEQUENCE [LARGE SCALE GENOMIC DNA]</scope>
    <source>
        <strain evidence="2 3">R2070</strain>
    </source>
</reference>
<evidence type="ECO:0000313" key="2">
    <source>
        <dbReference type="EMBL" id="AIG64030.1"/>
    </source>
</evidence>